<dbReference type="Pfam" id="PF11346">
    <property type="entry name" value="DUF3149"/>
    <property type="match status" value="1"/>
</dbReference>
<dbReference type="AlphaFoldDB" id="A0A3Q9BPP6"/>
<dbReference type="OrthoDB" id="8594755at2"/>
<sequence>MRLLSELFSSDSGRASIAGIIFMLGMGVFFIRFFLRKMEEETLAEQKKTKK</sequence>
<organism evidence="2 3">
    <name type="scientific">Undibacterium parvum</name>
    <dbReference type="NCBI Taxonomy" id="401471"/>
    <lineage>
        <taxon>Bacteria</taxon>
        <taxon>Pseudomonadati</taxon>
        <taxon>Pseudomonadota</taxon>
        <taxon>Betaproteobacteria</taxon>
        <taxon>Burkholderiales</taxon>
        <taxon>Oxalobacteraceae</taxon>
        <taxon>Undibacterium</taxon>
    </lineage>
</organism>
<dbReference type="KEGG" id="upv:EJN92_06320"/>
<evidence type="ECO:0000313" key="3">
    <source>
        <dbReference type="Proteomes" id="UP000275663"/>
    </source>
</evidence>
<reference evidence="2 3" key="1">
    <citation type="journal article" date="2011" name="Int. J. Syst. Evol. Microbiol.">
        <title>Description of Undibacterium oligocarboniphilum sp. nov., isolated from purified water, and Undibacterium pigrum strain CCUG 49012 as the type strain of Undibacterium parvum sp. nov., and emended descriptions of the genus Undibacterium and the species Undibacterium pigrum.</title>
        <authorList>
            <person name="Eder W."/>
            <person name="Wanner G."/>
            <person name="Ludwig W."/>
            <person name="Busse H.J."/>
            <person name="Ziemke-Kageler F."/>
            <person name="Lang E."/>
        </authorList>
    </citation>
    <scope>NUCLEOTIDE SEQUENCE [LARGE SCALE GENOMIC DNA]</scope>
    <source>
        <strain evidence="2 3">DSM 23061</strain>
    </source>
</reference>
<proteinExistence type="predicted"/>
<gene>
    <name evidence="2" type="ORF">EJN92_06320</name>
</gene>
<dbReference type="Proteomes" id="UP000275663">
    <property type="component" value="Chromosome"/>
</dbReference>
<name>A0A3Q9BPP6_9BURK</name>
<keyword evidence="1" id="KW-0812">Transmembrane</keyword>
<keyword evidence="3" id="KW-1185">Reference proteome</keyword>
<accession>A0A3Q9BPP6</accession>
<dbReference type="InterPro" id="IPR021494">
    <property type="entry name" value="DUF3149"/>
</dbReference>
<dbReference type="RefSeq" id="WP_126127029.1">
    <property type="nucleotide sequence ID" value="NZ_CP034464.1"/>
</dbReference>
<dbReference type="EMBL" id="CP034464">
    <property type="protein sequence ID" value="AZP11644.1"/>
    <property type="molecule type" value="Genomic_DNA"/>
</dbReference>
<protein>
    <submittedName>
        <fullName evidence="2">DUF3149 domain-containing protein</fullName>
    </submittedName>
</protein>
<keyword evidence="1" id="KW-1133">Transmembrane helix</keyword>
<keyword evidence="1" id="KW-0472">Membrane</keyword>
<evidence type="ECO:0000256" key="1">
    <source>
        <dbReference type="SAM" id="Phobius"/>
    </source>
</evidence>
<feature type="transmembrane region" description="Helical" evidence="1">
    <location>
        <begin position="15"/>
        <end position="35"/>
    </location>
</feature>
<evidence type="ECO:0000313" key="2">
    <source>
        <dbReference type="EMBL" id="AZP11644.1"/>
    </source>
</evidence>